<feature type="transmembrane region" description="Helical" evidence="7">
    <location>
        <begin position="334"/>
        <end position="361"/>
    </location>
</feature>
<feature type="transmembrane region" description="Helical" evidence="7">
    <location>
        <begin position="441"/>
        <end position="457"/>
    </location>
</feature>
<dbReference type="PANTHER" id="PTHR33567:SF3">
    <property type="entry name" value="CHROMATE ION TRANSPORTER (EUROFUNG)"/>
    <property type="match status" value="1"/>
</dbReference>
<protein>
    <submittedName>
        <fullName evidence="8">Putative chromate transport protein</fullName>
    </submittedName>
</protein>
<evidence type="ECO:0000256" key="7">
    <source>
        <dbReference type="SAM" id="Phobius"/>
    </source>
</evidence>
<evidence type="ECO:0000256" key="3">
    <source>
        <dbReference type="ARBA" id="ARBA00022475"/>
    </source>
</evidence>
<keyword evidence="9" id="KW-1185">Reference proteome</keyword>
<evidence type="ECO:0000256" key="1">
    <source>
        <dbReference type="ARBA" id="ARBA00004651"/>
    </source>
</evidence>
<dbReference type="EMBL" id="FXYG01000001">
    <property type="protein sequence ID" value="SMX34383.1"/>
    <property type="molecule type" value="Genomic_DNA"/>
</dbReference>
<accession>A0A238JV60</accession>
<keyword evidence="3" id="KW-1003">Cell membrane</keyword>
<dbReference type="InterPro" id="IPR014047">
    <property type="entry name" value="Chr_Tranpt_l_chain"/>
</dbReference>
<evidence type="ECO:0000256" key="6">
    <source>
        <dbReference type="ARBA" id="ARBA00023136"/>
    </source>
</evidence>
<dbReference type="Pfam" id="PF02417">
    <property type="entry name" value="Chromate_transp"/>
    <property type="match status" value="2"/>
</dbReference>
<feature type="transmembrane region" description="Helical" evidence="7">
    <location>
        <begin position="184"/>
        <end position="212"/>
    </location>
</feature>
<proteinExistence type="inferred from homology"/>
<dbReference type="GO" id="GO:0015109">
    <property type="term" value="F:chromate transmembrane transporter activity"/>
    <property type="evidence" value="ECO:0007669"/>
    <property type="project" value="InterPro"/>
</dbReference>
<dbReference type="PANTHER" id="PTHR33567">
    <property type="entry name" value="CHROMATE ION TRANSPORTER (EUROFUNG)"/>
    <property type="match status" value="1"/>
</dbReference>
<dbReference type="Proteomes" id="UP000202485">
    <property type="component" value="Unassembled WGS sequence"/>
</dbReference>
<name>A0A238JV60_9RHOB</name>
<feature type="transmembrane region" description="Helical" evidence="7">
    <location>
        <begin position="262"/>
        <end position="284"/>
    </location>
</feature>
<feature type="transmembrane region" description="Helical" evidence="7">
    <location>
        <begin position="237"/>
        <end position="255"/>
    </location>
</feature>
<dbReference type="AlphaFoldDB" id="A0A238JV60"/>
<gene>
    <name evidence="8" type="primary">srpC</name>
    <name evidence="8" type="ORF">RUA8715_00425</name>
</gene>
<feature type="transmembrane region" description="Helical" evidence="7">
    <location>
        <begin position="414"/>
        <end position="436"/>
    </location>
</feature>
<comment type="subcellular location">
    <subcellularLocation>
        <location evidence="1">Cell membrane</location>
        <topology evidence="1">Multi-pass membrane protein</topology>
    </subcellularLocation>
</comment>
<evidence type="ECO:0000256" key="2">
    <source>
        <dbReference type="ARBA" id="ARBA00005262"/>
    </source>
</evidence>
<keyword evidence="4 7" id="KW-0812">Transmembrane</keyword>
<sequence>MAWLRSFNDRWWSDQYLCSGYRMGSAPVDRRNRRMRDGAPVLKPSLSGLVRVFGRIGLLSFGGPAAQISLMHQELVERRPWLDEQTFLRALSLCMLLPGPEAMQLATYAGWRLRGVPGGLIAGGLFVFPGALVIAVLVGLYAAYGDLPLVQAAFLGIKATVIVIVLQAVLNLSRKTLSGAEPGILAILAFVAIFALNLPFPLIILAAAIWGFSRKPSEQPSVSQNVDPALARPVRTAALWLVLWLAPLVLLTLFGQTLLSDLGWFFARLAVVTFGGAYAVLAYMTQTVVENYQWISTDQMIDALGLAETTPGPLILVTQFVAMLAGQLAGGMSLALAAGVVALWATFVPCFLWIFVAAPYLDVIAQRPRLSGALRAITAAVVGVILNLSVWFGLDVLFGTIGEVEFGPISLPIPVFSTLDIAAVGLTSLAGVLIFIRKTGLATTLGIMIGAGAILHLV</sequence>
<evidence type="ECO:0000256" key="4">
    <source>
        <dbReference type="ARBA" id="ARBA00022692"/>
    </source>
</evidence>
<comment type="similarity">
    <text evidence="2">Belongs to the chromate ion transporter (CHR) (TC 2.A.51) family.</text>
</comment>
<dbReference type="NCBIfam" id="TIGR00937">
    <property type="entry name" value="2A51"/>
    <property type="match status" value="1"/>
</dbReference>
<keyword evidence="6 7" id="KW-0472">Membrane</keyword>
<feature type="transmembrane region" description="Helical" evidence="7">
    <location>
        <begin position="120"/>
        <end position="144"/>
    </location>
</feature>
<feature type="transmembrane region" description="Helical" evidence="7">
    <location>
        <begin position="150"/>
        <end position="172"/>
    </location>
</feature>
<dbReference type="InterPro" id="IPR003370">
    <property type="entry name" value="Chromate_transpt"/>
</dbReference>
<organism evidence="8 9">
    <name type="scientific">Ruegeria arenilitoris</name>
    <dbReference type="NCBI Taxonomy" id="1173585"/>
    <lineage>
        <taxon>Bacteria</taxon>
        <taxon>Pseudomonadati</taxon>
        <taxon>Pseudomonadota</taxon>
        <taxon>Alphaproteobacteria</taxon>
        <taxon>Rhodobacterales</taxon>
        <taxon>Roseobacteraceae</taxon>
        <taxon>Ruegeria</taxon>
    </lineage>
</organism>
<feature type="transmembrane region" description="Helical" evidence="7">
    <location>
        <begin position="373"/>
        <end position="394"/>
    </location>
</feature>
<dbReference type="GO" id="GO:0005886">
    <property type="term" value="C:plasma membrane"/>
    <property type="evidence" value="ECO:0007669"/>
    <property type="project" value="UniProtKB-SubCell"/>
</dbReference>
<evidence type="ECO:0000256" key="5">
    <source>
        <dbReference type="ARBA" id="ARBA00022989"/>
    </source>
</evidence>
<evidence type="ECO:0000313" key="9">
    <source>
        <dbReference type="Proteomes" id="UP000202485"/>
    </source>
</evidence>
<dbReference type="PIRSF" id="PIRSF004810">
    <property type="entry name" value="ChrA"/>
    <property type="match status" value="1"/>
</dbReference>
<evidence type="ECO:0000313" key="8">
    <source>
        <dbReference type="EMBL" id="SMX34383.1"/>
    </source>
</evidence>
<keyword evidence="5 7" id="KW-1133">Transmembrane helix</keyword>
<reference evidence="9" key="1">
    <citation type="submission" date="2017-05" db="EMBL/GenBank/DDBJ databases">
        <authorList>
            <person name="Rodrigo-Torres L."/>
            <person name="Arahal R. D."/>
            <person name="Lucena T."/>
        </authorList>
    </citation>
    <scope>NUCLEOTIDE SEQUENCE [LARGE SCALE GENOMIC DNA]</scope>
    <source>
        <strain evidence="9">CECT 8715</strain>
    </source>
</reference>